<proteinExistence type="predicted"/>
<organism evidence="1">
    <name type="scientific">marine sediment metagenome</name>
    <dbReference type="NCBI Taxonomy" id="412755"/>
    <lineage>
        <taxon>unclassified sequences</taxon>
        <taxon>metagenomes</taxon>
        <taxon>ecological metagenomes</taxon>
    </lineage>
</organism>
<protein>
    <submittedName>
        <fullName evidence="1">Uncharacterized protein</fullName>
    </submittedName>
</protein>
<sequence length="57" mass="6589">MQRDKKLTEEIRNYCKKIGVDVVGFADPVLFGRYSDKNRPQAYIDDSKTVIVIGFHL</sequence>
<gene>
    <name evidence="1" type="ORF">S01H1_75052</name>
</gene>
<evidence type="ECO:0000313" key="1">
    <source>
        <dbReference type="EMBL" id="GAG46668.1"/>
    </source>
</evidence>
<comment type="caution">
    <text evidence="1">The sequence shown here is derived from an EMBL/GenBank/DDBJ whole genome shotgun (WGS) entry which is preliminary data.</text>
</comment>
<reference evidence="1" key="1">
    <citation type="journal article" date="2014" name="Front. Microbiol.">
        <title>High frequency of phylogenetically diverse reductive dehalogenase-homologous genes in deep subseafloor sedimentary metagenomes.</title>
        <authorList>
            <person name="Kawai M."/>
            <person name="Futagami T."/>
            <person name="Toyoda A."/>
            <person name="Takaki Y."/>
            <person name="Nishi S."/>
            <person name="Hori S."/>
            <person name="Arai W."/>
            <person name="Tsubouchi T."/>
            <person name="Morono Y."/>
            <person name="Uchiyama I."/>
            <person name="Ito T."/>
            <person name="Fujiyama A."/>
            <person name="Inagaki F."/>
            <person name="Takami H."/>
        </authorList>
    </citation>
    <scope>NUCLEOTIDE SEQUENCE</scope>
    <source>
        <strain evidence="1">Expedition CK06-06</strain>
    </source>
</reference>
<feature type="non-terminal residue" evidence="1">
    <location>
        <position position="57"/>
    </location>
</feature>
<dbReference type="AlphaFoldDB" id="X0YD84"/>
<name>X0YD84_9ZZZZ</name>
<dbReference type="EMBL" id="BARS01050248">
    <property type="protein sequence ID" value="GAG46668.1"/>
    <property type="molecule type" value="Genomic_DNA"/>
</dbReference>
<accession>X0YD84</accession>